<dbReference type="AlphaFoldDB" id="A0A3P4BAL2"/>
<evidence type="ECO:0000313" key="2">
    <source>
        <dbReference type="EMBL" id="VCU72155.1"/>
    </source>
</evidence>
<organism evidence="2 3">
    <name type="scientific">Pigmentiphaga humi</name>
    <dbReference type="NCBI Taxonomy" id="2478468"/>
    <lineage>
        <taxon>Bacteria</taxon>
        <taxon>Pseudomonadati</taxon>
        <taxon>Pseudomonadota</taxon>
        <taxon>Betaproteobacteria</taxon>
        <taxon>Burkholderiales</taxon>
        <taxon>Alcaligenaceae</taxon>
        <taxon>Pigmentiphaga</taxon>
    </lineage>
</organism>
<keyword evidence="3" id="KW-1185">Reference proteome</keyword>
<dbReference type="Gene3D" id="3.40.50.300">
    <property type="entry name" value="P-loop containing nucleotide triphosphate hydrolases"/>
    <property type="match status" value="1"/>
</dbReference>
<dbReference type="Proteomes" id="UP000277294">
    <property type="component" value="Unassembled WGS sequence"/>
</dbReference>
<reference evidence="2 3" key="1">
    <citation type="submission" date="2018-10" db="EMBL/GenBank/DDBJ databases">
        <authorList>
            <person name="Criscuolo A."/>
        </authorList>
    </citation>
    <scope>NUCLEOTIDE SEQUENCE [LARGE SCALE GENOMIC DNA]</scope>
    <source>
        <strain evidence="2">DnA1</strain>
    </source>
</reference>
<proteinExistence type="predicted"/>
<name>A0A3P4BAL2_9BURK</name>
<dbReference type="InterPro" id="IPR025669">
    <property type="entry name" value="AAA_dom"/>
</dbReference>
<sequence length="212" mass="23483">MARIVCVLGNKGGTGKTTLSHMIAHGMALLGKRVVCVLTDLERERLSKAGRLYLPFDAREAANLAKVVATLNEVEDWFGVIDGAGNRPDVDSHLANLADLVLLPFRDSHEDLRTVLRDLEWMPRAWGLPSQWPQHAAGRAAAQASIDRLLPGMRHRLLDPIPEVLSSKLFLQYRIPATLPWQLTNACVELAMQVLELLDVQYESPHAIEVAS</sequence>
<evidence type="ECO:0000313" key="3">
    <source>
        <dbReference type="Proteomes" id="UP000277294"/>
    </source>
</evidence>
<dbReference type="EMBL" id="UWPJ01000036">
    <property type="protein sequence ID" value="VCU72155.1"/>
    <property type="molecule type" value="Genomic_DNA"/>
</dbReference>
<dbReference type="InterPro" id="IPR027417">
    <property type="entry name" value="P-loop_NTPase"/>
</dbReference>
<gene>
    <name evidence="2" type="ORF">PIGHUM_04251</name>
</gene>
<dbReference type="OrthoDB" id="8680634at2"/>
<dbReference type="SUPFAM" id="SSF52540">
    <property type="entry name" value="P-loop containing nucleoside triphosphate hydrolases"/>
    <property type="match status" value="1"/>
</dbReference>
<dbReference type="RefSeq" id="WP_124081736.1">
    <property type="nucleotide sequence ID" value="NZ_UWPJ01000036.1"/>
</dbReference>
<feature type="domain" description="AAA" evidence="1">
    <location>
        <begin position="3"/>
        <end position="40"/>
    </location>
</feature>
<accession>A0A3P4BAL2</accession>
<dbReference type="Pfam" id="PF13614">
    <property type="entry name" value="AAA_31"/>
    <property type="match status" value="1"/>
</dbReference>
<protein>
    <submittedName>
        <fullName evidence="2">ATPase MipZ</fullName>
    </submittedName>
</protein>
<evidence type="ECO:0000259" key="1">
    <source>
        <dbReference type="Pfam" id="PF13614"/>
    </source>
</evidence>